<reference evidence="5 6" key="1">
    <citation type="submission" date="2021-06" db="EMBL/GenBank/DDBJ databases">
        <authorList>
            <person name="Sun Q."/>
            <person name="Li D."/>
        </authorList>
    </citation>
    <scope>NUCLEOTIDE SEQUENCE [LARGE SCALE GENOMIC DNA]</scope>
    <source>
        <strain evidence="5 6">MSJ-5</strain>
    </source>
</reference>
<dbReference type="SMART" id="SM00990">
    <property type="entry name" value="VRR_NUC"/>
    <property type="match status" value="1"/>
</dbReference>
<evidence type="ECO:0000313" key="6">
    <source>
        <dbReference type="Proteomes" id="UP000779508"/>
    </source>
</evidence>
<evidence type="ECO:0000259" key="4">
    <source>
        <dbReference type="SMART" id="SM00990"/>
    </source>
</evidence>
<dbReference type="Proteomes" id="UP000779508">
    <property type="component" value="Unassembled WGS sequence"/>
</dbReference>
<evidence type="ECO:0000256" key="3">
    <source>
        <dbReference type="ARBA" id="ARBA00022801"/>
    </source>
</evidence>
<comment type="caution">
    <text evidence="5">The sequence shown here is derived from an EMBL/GenBank/DDBJ whole genome shotgun (WGS) entry which is preliminary data.</text>
</comment>
<proteinExistence type="predicted"/>
<keyword evidence="2" id="KW-0540">Nuclease</keyword>
<dbReference type="EMBL" id="JAHLQK010000006">
    <property type="protein sequence ID" value="MBU5677892.1"/>
    <property type="molecule type" value="Genomic_DNA"/>
</dbReference>
<accession>A0ABS6G5Y1</accession>
<protein>
    <submittedName>
        <fullName evidence="5">VRR-NUC domain-containing protein</fullName>
    </submittedName>
</protein>
<organism evidence="5 6">
    <name type="scientific">Alkaliphilus flagellatus</name>
    <dbReference type="NCBI Taxonomy" id="2841507"/>
    <lineage>
        <taxon>Bacteria</taxon>
        <taxon>Bacillati</taxon>
        <taxon>Bacillota</taxon>
        <taxon>Clostridia</taxon>
        <taxon>Peptostreptococcales</taxon>
        <taxon>Natronincolaceae</taxon>
        <taxon>Alkaliphilus</taxon>
    </lineage>
</organism>
<name>A0ABS6G5Y1_9FIRM</name>
<sequence>MRESRIEKELVNRVKAIGGLAWKFVSPGTSGVPDRIVILPDGQTIYVELKRPGAKPEPLQLKRHKELRNRGHKVFVIDSLEGVKSFIQEVMPK</sequence>
<keyword evidence="3" id="KW-0378">Hydrolase</keyword>
<evidence type="ECO:0000256" key="1">
    <source>
        <dbReference type="ARBA" id="ARBA00001946"/>
    </source>
</evidence>
<evidence type="ECO:0000313" key="5">
    <source>
        <dbReference type="EMBL" id="MBU5677892.1"/>
    </source>
</evidence>
<dbReference type="RefSeq" id="WP_216418987.1">
    <property type="nucleotide sequence ID" value="NZ_JAHLQK010000006.1"/>
</dbReference>
<dbReference type="InterPro" id="IPR014883">
    <property type="entry name" value="VRR_NUC"/>
</dbReference>
<evidence type="ECO:0000256" key="2">
    <source>
        <dbReference type="ARBA" id="ARBA00022722"/>
    </source>
</evidence>
<comment type="cofactor">
    <cofactor evidence="1">
        <name>Mg(2+)</name>
        <dbReference type="ChEBI" id="CHEBI:18420"/>
    </cofactor>
</comment>
<keyword evidence="6" id="KW-1185">Reference proteome</keyword>
<feature type="domain" description="VRR-NUC" evidence="4">
    <location>
        <begin position="1"/>
        <end position="81"/>
    </location>
</feature>
<gene>
    <name evidence="5" type="ORF">KQI88_15855</name>
</gene>